<dbReference type="OMA" id="CDFERKG"/>
<dbReference type="RefSeq" id="XP_002682047.1">
    <property type="nucleotide sequence ID" value="XM_002682001.1"/>
</dbReference>
<dbReference type="eggNOG" id="ENOG502S3SZ">
    <property type="taxonomic scope" value="Eukaryota"/>
</dbReference>
<reference evidence="2 3" key="1">
    <citation type="journal article" date="2010" name="Cell">
        <title>The genome of Naegleria gruberi illuminates early eukaryotic versatility.</title>
        <authorList>
            <person name="Fritz-Laylin L.K."/>
            <person name="Prochnik S.E."/>
            <person name="Ginger M.L."/>
            <person name="Dacks J.B."/>
            <person name="Carpenter M.L."/>
            <person name="Field M.C."/>
            <person name="Kuo A."/>
            <person name="Paredez A."/>
            <person name="Chapman J."/>
            <person name="Pham J."/>
            <person name="Shu S."/>
            <person name="Neupane R."/>
            <person name="Cipriano M."/>
            <person name="Mancuso J."/>
            <person name="Tu H."/>
            <person name="Salamov A."/>
            <person name="Lindquist E."/>
            <person name="Shapiro H."/>
            <person name="Lucas S."/>
            <person name="Grigoriev I.V."/>
            <person name="Cande W.Z."/>
            <person name="Fulton C."/>
            <person name="Rokhsar D.S."/>
            <person name="Dawson S.C."/>
        </authorList>
    </citation>
    <scope>NUCLEOTIDE SEQUENCE [LARGE SCALE GENOMIC DNA]</scope>
    <source>
        <strain evidence="2 3">NEG-M</strain>
    </source>
</reference>
<dbReference type="VEuPathDB" id="AmoebaDB:NAEGRDRAFT_78138"/>
<dbReference type="GeneID" id="8855165"/>
<dbReference type="EMBL" id="GG738848">
    <property type="protein sequence ID" value="EFC49303.1"/>
    <property type="molecule type" value="Genomic_DNA"/>
</dbReference>
<feature type="domain" description="Calcineurin-like phosphoesterase" evidence="1">
    <location>
        <begin position="1"/>
        <end position="242"/>
    </location>
</feature>
<dbReference type="InParanoid" id="D2V1G7"/>
<accession>D2V1G7</accession>
<evidence type="ECO:0000313" key="2">
    <source>
        <dbReference type="EMBL" id="EFC49303.1"/>
    </source>
</evidence>
<dbReference type="KEGG" id="ngr:NAEGRDRAFT_78138"/>
<protein>
    <submittedName>
        <fullName evidence="2">Metallophosphoesterase-like protein</fullName>
    </submittedName>
</protein>
<dbReference type="Proteomes" id="UP000006671">
    <property type="component" value="Unassembled WGS sequence"/>
</dbReference>
<organism evidence="3">
    <name type="scientific">Naegleria gruberi</name>
    <name type="common">Amoeba</name>
    <dbReference type="NCBI Taxonomy" id="5762"/>
    <lineage>
        <taxon>Eukaryota</taxon>
        <taxon>Discoba</taxon>
        <taxon>Heterolobosea</taxon>
        <taxon>Tetramitia</taxon>
        <taxon>Eutetramitia</taxon>
        <taxon>Vahlkampfiidae</taxon>
        <taxon>Naegleria</taxon>
    </lineage>
</organism>
<dbReference type="PANTHER" id="PTHR37844">
    <property type="entry name" value="SER/THR PROTEIN PHOSPHATASE SUPERFAMILY (AFU_ORTHOLOGUE AFUA_1G14840)"/>
    <property type="match status" value="1"/>
</dbReference>
<keyword evidence="3" id="KW-1185">Reference proteome</keyword>
<proteinExistence type="predicted"/>
<dbReference type="InterPro" id="IPR029052">
    <property type="entry name" value="Metallo-depent_PP-like"/>
</dbReference>
<dbReference type="Gene3D" id="3.60.21.10">
    <property type="match status" value="1"/>
</dbReference>
<name>D2V1G7_NAEGR</name>
<sequence length="282" mass="32581">MKIQYMSDLHIEHFRNLDDFESQYKSKFGNSILEKSSSREVLVLAGDIGNPMKDSYRDFLKKCSEKYRIVIVVAGNHECYNNEYWTVMKQMESVSAEFENVHFLEQRSVEVEIDGVKVVFIGCLLWSHVPLGARVVVQESMNDYEMISIMENEKKRKLVVDDTANIYEQSVKWLTEELEKHQGKNVVIVTHHAPLLKGVSSPTYEKDDLDEYTKLCNHAFSSDLSQLCKDPVKYWIFGHTHYSSNQNFNGIPISSNQLGYISAAFEGTDPDNMYKEDTVFEL</sequence>
<evidence type="ECO:0000259" key="1">
    <source>
        <dbReference type="Pfam" id="PF00149"/>
    </source>
</evidence>
<dbReference type="OrthoDB" id="550558at2759"/>
<dbReference type="AlphaFoldDB" id="D2V1G7"/>
<dbReference type="GO" id="GO:0016787">
    <property type="term" value="F:hydrolase activity"/>
    <property type="evidence" value="ECO:0007669"/>
    <property type="project" value="InterPro"/>
</dbReference>
<dbReference type="Pfam" id="PF00149">
    <property type="entry name" value="Metallophos"/>
    <property type="match status" value="1"/>
</dbReference>
<dbReference type="InterPro" id="IPR004843">
    <property type="entry name" value="Calcineurin-like_PHP"/>
</dbReference>
<gene>
    <name evidence="2" type="ORF">NAEGRDRAFT_78138</name>
</gene>
<evidence type="ECO:0000313" key="3">
    <source>
        <dbReference type="Proteomes" id="UP000006671"/>
    </source>
</evidence>
<dbReference type="PANTHER" id="PTHR37844:SF1">
    <property type="entry name" value="CALCINEURIN-LIKE PHOSPHOESTERASE DOMAIN-CONTAINING PROTEIN"/>
    <property type="match status" value="1"/>
</dbReference>
<dbReference type="SUPFAM" id="SSF56300">
    <property type="entry name" value="Metallo-dependent phosphatases"/>
    <property type="match status" value="1"/>
</dbReference>